<reference evidence="1" key="1">
    <citation type="journal article" date="2022" name="G3 (Bethesda)">
        <title>High quality genome of the basidiomycete yeast Dioszegia hungarica PDD-24b-2 isolated from cloud water.</title>
        <authorList>
            <person name="Jarrige D."/>
            <person name="Haridas S."/>
            <person name="Bleykasten-Grosshans C."/>
            <person name="Joly M."/>
            <person name="Nadalig T."/>
            <person name="Sancelme M."/>
            <person name="Vuilleumier S."/>
            <person name="Grigoriev I.V."/>
            <person name="Amato P."/>
            <person name="Bringel F."/>
        </authorList>
    </citation>
    <scope>NUCLEOTIDE SEQUENCE</scope>
    <source>
        <strain evidence="1">PDD-24b-2</strain>
    </source>
</reference>
<organism evidence="1 2">
    <name type="scientific">Dioszegia hungarica</name>
    <dbReference type="NCBI Taxonomy" id="4972"/>
    <lineage>
        <taxon>Eukaryota</taxon>
        <taxon>Fungi</taxon>
        <taxon>Dikarya</taxon>
        <taxon>Basidiomycota</taxon>
        <taxon>Agaricomycotina</taxon>
        <taxon>Tremellomycetes</taxon>
        <taxon>Tremellales</taxon>
        <taxon>Bulleribasidiaceae</taxon>
        <taxon>Dioszegia</taxon>
    </lineage>
</organism>
<gene>
    <name evidence="1" type="ORF">MKK02DRAFT_44706</name>
</gene>
<sequence>MPMNINPHMIHHPFVNPDEIPFPTMVLPGGGRLAIYPAVKTRYPGPGVGIGAGVTGMPHQLGGPLGWGAGTGIDCTAAAWRRYYGVGGMMTGYPLGYRLPGPTGMGGYFGGWGVRD</sequence>
<proteinExistence type="predicted"/>
<comment type="caution">
    <text evidence="1">The sequence shown here is derived from an EMBL/GenBank/DDBJ whole genome shotgun (WGS) entry which is preliminary data.</text>
</comment>
<evidence type="ECO:0000313" key="2">
    <source>
        <dbReference type="Proteomes" id="UP001164286"/>
    </source>
</evidence>
<keyword evidence="2" id="KW-1185">Reference proteome</keyword>
<evidence type="ECO:0000313" key="1">
    <source>
        <dbReference type="EMBL" id="KAI9636008.1"/>
    </source>
</evidence>
<dbReference type="Proteomes" id="UP001164286">
    <property type="component" value="Unassembled WGS sequence"/>
</dbReference>
<dbReference type="RefSeq" id="XP_052945785.1">
    <property type="nucleotide sequence ID" value="XM_053093054.1"/>
</dbReference>
<protein>
    <submittedName>
        <fullName evidence="1">Uncharacterized protein</fullName>
    </submittedName>
</protein>
<accession>A0AA38H835</accession>
<dbReference type="AlphaFoldDB" id="A0AA38H835"/>
<name>A0AA38H835_9TREE</name>
<dbReference type="EMBL" id="JAKWFO010000005">
    <property type="protein sequence ID" value="KAI9636008.1"/>
    <property type="molecule type" value="Genomic_DNA"/>
</dbReference>
<dbReference type="GeneID" id="77732259"/>